<organism evidence="1 2">
    <name type="scientific">Eumeta variegata</name>
    <name type="common">Bagworm moth</name>
    <name type="synonym">Eumeta japonica</name>
    <dbReference type="NCBI Taxonomy" id="151549"/>
    <lineage>
        <taxon>Eukaryota</taxon>
        <taxon>Metazoa</taxon>
        <taxon>Ecdysozoa</taxon>
        <taxon>Arthropoda</taxon>
        <taxon>Hexapoda</taxon>
        <taxon>Insecta</taxon>
        <taxon>Pterygota</taxon>
        <taxon>Neoptera</taxon>
        <taxon>Endopterygota</taxon>
        <taxon>Lepidoptera</taxon>
        <taxon>Glossata</taxon>
        <taxon>Ditrysia</taxon>
        <taxon>Tineoidea</taxon>
        <taxon>Psychidae</taxon>
        <taxon>Oiketicinae</taxon>
        <taxon>Eumeta</taxon>
    </lineage>
</organism>
<evidence type="ECO:0000313" key="2">
    <source>
        <dbReference type="Proteomes" id="UP000299102"/>
    </source>
</evidence>
<dbReference type="EMBL" id="BGZK01000052">
    <property type="protein sequence ID" value="GBP12696.1"/>
    <property type="molecule type" value="Genomic_DNA"/>
</dbReference>
<sequence length="100" mass="11058">MGRGLDGIPHCLLLLSRVRTLRGVRRVLHTTHASTCLYLICSLRGMCSAGPCAVRCESLLVGFLVVLKESCDAFNTRQALRLDGRLLLRTARYGRRQSSA</sequence>
<name>A0A4C1TET6_EUMVA</name>
<accession>A0A4C1TET6</accession>
<protein>
    <submittedName>
        <fullName evidence="1">Uncharacterized protein</fullName>
    </submittedName>
</protein>
<comment type="caution">
    <text evidence="1">The sequence shown here is derived from an EMBL/GenBank/DDBJ whole genome shotgun (WGS) entry which is preliminary data.</text>
</comment>
<dbReference type="Proteomes" id="UP000299102">
    <property type="component" value="Unassembled WGS sequence"/>
</dbReference>
<dbReference type="AlphaFoldDB" id="A0A4C1TET6"/>
<keyword evidence="2" id="KW-1185">Reference proteome</keyword>
<gene>
    <name evidence="1" type="ORF">EVAR_10337_1</name>
</gene>
<proteinExistence type="predicted"/>
<evidence type="ECO:0000313" key="1">
    <source>
        <dbReference type="EMBL" id="GBP12696.1"/>
    </source>
</evidence>
<reference evidence="1 2" key="1">
    <citation type="journal article" date="2019" name="Commun. Biol.">
        <title>The bagworm genome reveals a unique fibroin gene that provides high tensile strength.</title>
        <authorList>
            <person name="Kono N."/>
            <person name="Nakamura H."/>
            <person name="Ohtoshi R."/>
            <person name="Tomita M."/>
            <person name="Numata K."/>
            <person name="Arakawa K."/>
        </authorList>
    </citation>
    <scope>NUCLEOTIDE SEQUENCE [LARGE SCALE GENOMIC DNA]</scope>
</reference>